<comment type="caution">
    <text evidence="1">The sequence shown here is derived from an EMBL/GenBank/DDBJ whole genome shotgun (WGS) entry which is preliminary data.</text>
</comment>
<gene>
    <name evidence="1" type="ORF">CA983_39570</name>
</gene>
<dbReference type="Proteomes" id="UP000195105">
    <property type="component" value="Unassembled WGS sequence"/>
</dbReference>
<dbReference type="RefSeq" id="WP_086605550.1">
    <property type="nucleotide sequence ID" value="NZ_NGFN01000454.1"/>
</dbReference>
<dbReference type="EMBL" id="NGFN01000454">
    <property type="protein sequence ID" value="OUC91482.1"/>
    <property type="molecule type" value="Genomic_DNA"/>
</dbReference>
<organism evidence="1 2">
    <name type="scientific">Streptomyces swartbergensis</name>
    <dbReference type="NCBI Taxonomy" id="487165"/>
    <lineage>
        <taxon>Bacteria</taxon>
        <taxon>Bacillati</taxon>
        <taxon>Actinomycetota</taxon>
        <taxon>Actinomycetes</taxon>
        <taxon>Kitasatosporales</taxon>
        <taxon>Streptomycetaceae</taxon>
        <taxon>Streptomyces</taxon>
    </lineage>
</organism>
<protein>
    <submittedName>
        <fullName evidence="1">DUF5133 domain-containing protein</fullName>
    </submittedName>
</protein>
<dbReference type="InterPro" id="IPR033457">
    <property type="entry name" value="DUF5133"/>
</dbReference>
<sequence>MLRAHPSLLRELVERCETLRRHLASGGSAETRRQLEDASYTLCVVTGTRQLDTALDVARRQLADAMGREQPLRR</sequence>
<dbReference type="Pfam" id="PF17196">
    <property type="entry name" value="DUF5133"/>
    <property type="match status" value="1"/>
</dbReference>
<evidence type="ECO:0000313" key="2">
    <source>
        <dbReference type="Proteomes" id="UP000195105"/>
    </source>
</evidence>
<reference evidence="1 2" key="1">
    <citation type="submission" date="2017-05" db="EMBL/GenBank/DDBJ databases">
        <title>Biotechnological potential of actinobacteria isolated from South African environments.</title>
        <authorList>
            <person name="Le Roes-Hill M."/>
            <person name="Prins A."/>
            <person name="Durrell K.A."/>
        </authorList>
    </citation>
    <scope>NUCLEOTIDE SEQUENCE [LARGE SCALE GENOMIC DNA]</scope>
    <source>
        <strain evidence="1 2">HMC13</strain>
    </source>
</reference>
<keyword evidence="2" id="KW-1185">Reference proteome</keyword>
<name>A0A243RA07_9ACTN</name>
<proteinExistence type="predicted"/>
<accession>A0A243RA07</accession>
<evidence type="ECO:0000313" key="1">
    <source>
        <dbReference type="EMBL" id="OUC91482.1"/>
    </source>
</evidence>
<dbReference type="AlphaFoldDB" id="A0A243RA07"/>